<evidence type="ECO:0000256" key="10">
    <source>
        <dbReference type="ARBA" id="ARBA00023170"/>
    </source>
</evidence>
<dbReference type="Proteomes" id="UP000694545">
    <property type="component" value="Unplaced"/>
</dbReference>
<reference evidence="18" key="1">
    <citation type="submission" date="2025-08" db="UniProtKB">
        <authorList>
            <consortium name="Ensembl"/>
        </authorList>
    </citation>
    <scope>IDENTIFICATION</scope>
</reference>
<reference evidence="18" key="2">
    <citation type="submission" date="2025-09" db="UniProtKB">
        <authorList>
            <consortium name="Ensembl"/>
        </authorList>
    </citation>
    <scope>IDENTIFICATION</scope>
</reference>
<dbReference type="PROSITE" id="PS50262">
    <property type="entry name" value="G_PROTEIN_RECEP_F1_2"/>
    <property type="match status" value="1"/>
</dbReference>
<name>A0A8D2IXH2_VARKO</name>
<keyword evidence="4 14" id="KW-0812">Transmembrane</keyword>
<dbReference type="PRINTS" id="PR01012">
    <property type="entry name" value="NRPEPTIDEYR"/>
</dbReference>
<feature type="domain" description="G-protein coupled receptors family 1 profile" evidence="17">
    <location>
        <begin position="56"/>
        <end position="314"/>
    </location>
</feature>
<gene>
    <name evidence="18" type="primary">LOC123032380</name>
</gene>
<dbReference type="GO" id="GO:0001602">
    <property type="term" value="F:pancreatic polypeptide receptor activity"/>
    <property type="evidence" value="ECO:0007669"/>
    <property type="project" value="TreeGrafter"/>
</dbReference>
<dbReference type="PANTHER" id="PTHR24235:SF25">
    <property type="entry name" value="NEUROPEPTIDE Y RECEPTOR TYPE 4-RELATED"/>
    <property type="match status" value="1"/>
</dbReference>
<keyword evidence="9" id="KW-1015">Disulfide bond</keyword>
<keyword evidence="10 14" id="KW-0675">Receptor</keyword>
<evidence type="ECO:0000256" key="13">
    <source>
        <dbReference type="ARBA" id="ARBA00023288"/>
    </source>
</evidence>
<evidence type="ECO:0000256" key="7">
    <source>
        <dbReference type="ARBA" id="ARBA00023136"/>
    </source>
</evidence>
<evidence type="ECO:0000256" key="12">
    <source>
        <dbReference type="ARBA" id="ARBA00023224"/>
    </source>
</evidence>
<dbReference type="OMA" id="FTVVYTM"/>
<feature type="region of interest" description="Disordered" evidence="15">
    <location>
        <begin position="337"/>
        <end position="368"/>
    </location>
</feature>
<feature type="transmembrane region" description="Helical" evidence="16">
    <location>
        <begin position="114"/>
        <end position="135"/>
    </location>
</feature>
<keyword evidence="6 14" id="KW-0297">G-protein coupled receptor</keyword>
<keyword evidence="5 16" id="KW-1133">Transmembrane helix</keyword>
<evidence type="ECO:0000256" key="1">
    <source>
        <dbReference type="ARBA" id="ARBA00004651"/>
    </source>
</evidence>
<dbReference type="Pfam" id="PF00001">
    <property type="entry name" value="7tm_1"/>
    <property type="match status" value="1"/>
</dbReference>
<dbReference type="InterPro" id="IPR000611">
    <property type="entry name" value="NPY_rcpt"/>
</dbReference>
<protein>
    <recommendedName>
        <fullName evidence="17">G-protein coupled receptors family 1 profile domain-containing protein</fullName>
    </recommendedName>
</protein>
<dbReference type="PROSITE" id="PS00237">
    <property type="entry name" value="G_PROTEIN_RECEP_F1_1"/>
    <property type="match status" value="1"/>
</dbReference>
<evidence type="ECO:0000256" key="2">
    <source>
        <dbReference type="ARBA" id="ARBA00010663"/>
    </source>
</evidence>
<comment type="subcellular location">
    <subcellularLocation>
        <location evidence="1">Cell membrane</location>
        <topology evidence="1">Multi-pass membrane protein</topology>
    </subcellularLocation>
</comment>
<keyword evidence="3" id="KW-1003">Cell membrane</keyword>
<dbReference type="PRINTS" id="PR00237">
    <property type="entry name" value="GPCRRHODOPSN"/>
</dbReference>
<evidence type="ECO:0000256" key="6">
    <source>
        <dbReference type="ARBA" id="ARBA00023040"/>
    </source>
</evidence>
<evidence type="ECO:0000256" key="3">
    <source>
        <dbReference type="ARBA" id="ARBA00022475"/>
    </source>
</evidence>
<dbReference type="GO" id="GO:0005886">
    <property type="term" value="C:plasma membrane"/>
    <property type="evidence" value="ECO:0007669"/>
    <property type="project" value="UniProtKB-SubCell"/>
</dbReference>
<feature type="transmembrane region" description="Helical" evidence="16">
    <location>
        <begin position="77"/>
        <end position="102"/>
    </location>
</feature>
<keyword evidence="19" id="KW-1185">Reference proteome</keyword>
<keyword evidence="8" id="KW-0564">Palmitate</keyword>
<evidence type="ECO:0000256" key="8">
    <source>
        <dbReference type="ARBA" id="ARBA00023139"/>
    </source>
</evidence>
<feature type="transmembrane region" description="Helical" evidence="16">
    <location>
        <begin position="255"/>
        <end position="275"/>
    </location>
</feature>
<keyword evidence="11" id="KW-0325">Glycoprotein</keyword>
<evidence type="ECO:0000259" key="17">
    <source>
        <dbReference type="PROSITE" id="PS50262"/>
    </source>
</evidence>
<accession>A0A8D2IXH2</accession>
<keyword evidence="13" id="KW-0449">Lipoprotein</keyword>
<sequence>FNSPHMMAGPIAANATAPQGNWSLLHHTLLPCGDAAGVTWVLVASYSVETALGVLGNACFIAILLRHKEKALVTTIFLLSLVVSDLLVCVFCLPFTAAAVLLDGWVFGEAMCRATSFIQCAAVTVSILSLVLIALERHQLVVHPTDWRPGPAHARLAVVGIWAAAALVSLPFATNSALIRDFPGQLHLAAPEAGRALCVCAWPSETLRLAYAAALLLLQYLLPLLFIAACYLRISLRLWGRERMLGRRAAQLRRVNTLLASMVGAFAACWLPLHVFNSIDDWSYRVVPSCLHDLVFSLCHLAAMASACINPVIYGFLNSNFKKEVKGLALRCRRRRSPGRTGESVPLSTAQTDAFRGPLQPSCPQAPA</sequence>
<feature type="transmembrane region" description="Helical" evidence="16">
    <location>
        <begin position="40"/>
        <end position="65"/>
    </location>
</feature>
<feature type="transmembrane region" description="Helical" evidence="16">
    <location>
        <begin position="156"/>
        <end position="174"/>
    </location>
</feature>
<evidence type="ECO:0000256" key="9">
    <source>
        <dbReference type="ARBA" id="ARBA00023157"/>
    </source>
</evidence>
<dbReference type="Ensembl" id="ENSVKKT00000006773.1">
    <property type="protein sequence ID" value="ENSVKKP00000006596.1"/>
    <property type="gene ID" value="ENSVKKG00000004789.1"/>
</dbReference>
<evidence type="ECO:0000256" key="5">
    <source>
        <dbReference type="ARBA" id="ARBA00022989"/>
    </source>
</evidence>
<dbReference type="InterPro" id="IPR000276">
    <property type="entry name" value="GPCR_Rhodpsn"/>
</dbReference>
<dbReference type="FunFam" id="1.20.1070.10:FF:000062">
    <property type="entry name" value="Neuropeptide Y receptor type 1"/>
    <property type="match status" value="1"/>
</dbReference>
<comment type="similarity">
    <text evidence="2 14">Belongs to the G-protein coupled receptor 1 family.</text>
</comment>
<dbReference type="AlphaFoldDB" id="A0A8D2IXH2"/>
<evidence type="ECO:0000256" key="4">
    <source>
        <dbReference type="ARBA" id="ARBA00022692"/>
    </source>
</evidence>
<dbReference type="GO" id="GO:0042923">
    <property type="term" value="F:neuropeptide binding"/>
    <property type="evidence" value="ECO:0007669"/>
    <property type="project" value="TreeGrafter"/>
</dbReference>
<feature type="transmembrane region" description="Helical" evidence="16">
    <location>
        <begin position="209"/>
        <end position="234"/>
    </location>
</feature>
<evidence type="ECO:0000256" key="15">
    <source>
        <dbReference type="SAM" id="MobiDB-lite"/>
    </source>
</evidence>
<evidence type="ECO:0000256" key="11">
    <source>
        <dbReference type="ARBA" id="ARBA00023180"/>
    </source>
</evidence>
<evidence type="ECO:0000256" key="16">
    <source>
        <dbReference type="SAM" id="Phobius"/>
    </source>
</evidence>
<keyword evidence="12 14" id="KW-0807">Transducer</keyword>
<dbReference type="Gene3D" id="1.20.1070.10">
    <property type="entry name" value="Rhodopsin 7-helix transmembrane proteins"/>
    <property type="match status" value="1"/>
</dbReference>
<organism evidence="18 19">
    <name type="scientific">Varanus komodoensis</name>
    <name type="common">Komodo dragon</name>
    <dbReference type="NCBI Taxonomy" id="61221"/>
    <lineage>
        <taxon>Eukaryota</taxon>
        <taxon>Metazoa</taxon>
        <taxon>Chordata</taxon>
        <taxon>Craniata</taxon>
        <taxon>Vertebrata</taxon>
        <taxon>Euteleostomi</taxon>
        <taxon>Lepidosauria</taxon>
        <taxon>Squamata</taxon>
        <taxon>Bifurcata</taxon>
        <taxon>Unidentata</taxon>
        <taxon>Episquamata</taxon>
        <taxon>Toxicofera</taxon>
        <taxon>Anguimorpha</taxon>
        <taxon>Paleoanguimorpha</taxon>
        <taxon>Varanoidea</taxon>
        <taxon>Varanidae</taxon>
        <taxon>Varanus</taxon>
    </lineage>
</organism>
<dbReference type="InterPro" id="IPR017452">
    <property type="entry name" value="GPCR_Rhodpsn_7TM"/>
</dbReference>
<evidence type="ECO:0000313" key="18">
    <source>
        <dbReference type="Ensembl" id="ENSVKKP00000006596.1"/>
    </source>
</evidence>
<proteinExistence type="inferred from homology"/>
<dbReference type="SUPFAM" id="SSF81321">
    <property type="entry name" value="Family A G protein-coupled receptor-like"/>
    <property type="match status" value="1"/>
</dbReference>
<evidence type="ECO:0000313" key="19">
    <source>
        <dbReference type="Proteomes" id="UP000694545"/>
    </source>
</evidence>
<dbReference type="PANTHER" id="PTHR24235">
    <property type="entry name" value="NEUROPEPTIDE Y RECEPTOR"/>
    <property type="match status" value="1"/>
</dbReference>
<keyword evidence="7 16" id="KW-0472">Membrane</keyword>
<dbReference type="GO" id="GO:0043005">
    <property type="term" value="C:neuron projection"/>
    <property type="evidence" value="ECO:0007669"/>
    <property type="project" value="TreeGrafter"/>
</dbReference>
<feature type="transmembrane region" description="Helical" evidence="16">
    <location>
        <begin position="295"/>
        <end position="317"/>
    </location>
</feature>
<evidence type="ECO:0000256" key="14">
    <source>
        <dbReference type="RuleBase" id="RU000688"/>
    </source>
</evidence>